<dbReference type="InterPro" id="IPR036890">
    <property type="entry name" value="HATPase_C_sf"/>
</dbReference>
<keyword evidence="7 11" id="KW-0418">Kinase</keyword>
<keyword evidence="4" id="KW-0597">Phosphoprotein</keyword>
<evidence type="ECO:0000256" key="4">
    <source>
        <dbReference type="ARBA" id="ARBA00022553"/>
    </source>
</evidence>
<accession>A0A212LE36</accession>
<organism evidence="11">
    <name type="scientific">uncultured Pleomorphomonas sp</name>
    <dbReference type="NCBI Taxonomy" id="442121"/>
    <lineage>
        <taxon>Bacteria</taxon>
        <taxon>Pseudomonadati</taxon>
        <taxon>Pseudomonadota</taxon>
        <taxon>Alphaproteobacteria</taxon>
        <taxon>Hyphomicrobiales</taxon>
        <taxon>Pleomorphomonadaceae</taxon>
        <taxon>Pleomorphomonas</taxon>
        <taxon>environmental samples</taxon>
    </lineage>
</organism>
<evidence type="ECO:0000256" key="1">
    <source>
        <dbReference type="ARBA" id="ARBA00000085"/>
    </source>
</evidence>
<dbReference type="NCBIfam" id="TIGR00229">
    <property type="entry name" value="sensory_box"/>
    <property type="match status" value="1"/>
</dbReference>
<dbReference type="GO" id="GO:0005524">
    <property type="term" value="F:ATP binding"/>
    <property type="evidence" value="ECO:0007669"/>
    <property type="project" value="UniProtKB-KW"/>
</dbReference>
<dbReference type="SUPFAM" id="SSF55785">
    <property type="entry name" value="PYP-like sensor domain (PAS domain)"/>
    <property type="match status" value="2"/>
</dbReference>
<feature type="coiled-coil region" evidence="9">
    <location>
        <begin position="7"/>
        <end position="34"/>
    </location>
</feature>
<gene>
    <name evidence="11" type="ORF">KL86PLE_30291</name>
</gene>
<evidence type="ECO:0000259" key="10">
    <source>
        <dbReference type="PROSITE" id="PS50112"/>
    </source>
</evidence>
<dbReference type="Pfam" id="PF07536">
    <property type="entry name" value="HWE_HK"/>
    <property type="match status" value="1"/>
</dbReference>
<dbReference type="PANTHER" id="PTHR41523">
    <property type="entry name" value="TWO-COMPONENT SYSTEM SENSOR PROTEIN"/>
    <property type="match status" value="1"/>
</dbReference>
<evidence type="ECO:0000256" key="9">
    <source>
        <dbReference type="SAM" id="Coils"/>
    </source>
</evidence>
<evidence type="ECO:0000256" key="5">
    <source>
        <dbReference type="ARBA" id="ARBA00022679"/>
    </source>
</evidence>
<dbReference type="InterPro" id="IPR035965">
    <property type="entry name" value="PAS-like_dom_sf"/>
</dbReference>
<dbReference type="EC" id="2.7.13.3" evidence="2"/>
<dbReference type="SMART" id="SM00091">
    <property type="entry name" value="PAS"/>
    <property type="match status" value="2"/>
</dbReference>
<dbReference type="InterPro" id="IPR013656">
    <property type="entry name" value="PAS_4"/>
</dbReference>
<dbReference type="Gene3D" id="3.30.565.10">
    <property type="entry name" value="Histidine kinase-like ATPase, C-terminal domain"/>
    <property type="match status" value="1"/>
</dbReference>
<dbReference type="PANTHER" id="PTHR41523:SF7">
    <property type="entry name" value="HISTIDINE KINASE"/>
    <property type="match status" value="1"/>
</dbReference>
<dbReference type="InterPro" id="IPR011102">
    <property type="entry name" value="Sig_transdc_His_kinase_HWE"/>
</dbReference>
<dbReference type="InterPro" id="IPR000014">
    <property type="entry name" value="PAS"/>
</dbReference>
<comment type="catalytic activity">
    <reaction evidence="1">
        <text>ATP + protein L-histidine = ADP + protein N-phospho-L-histidine.</text>
        <dbReference type="EC" id="2.7.13.3"/>
    </reaction>
</comment>
<dbReference type="Pfam" id="PF08448">
    <property type="entry name" value="PAS_4"/>
    <property type="match status" value="1"/>
</dbReference>
<evidence type="ECO:0000256" key="2">
    <source>
        <dbReference type="ARBA" id="ARBA00012438"/>
    </source>
</evidence>
<keyword evidence="5 11" id="KW-0808">Transferase</keyword>
<dbReference type="Gene3D" id="3.30.450.20">
    <property type="entry name" value="PAS domain"/>
    <property type="match status" value="2"/>
</dbReference>
<dbReference type="PROSITE" id="PS50112">
    <property type="entry name" value="PAS"/>
    <property type="match status" value="1"/>
</dbReference>
<feature type="domain" description="PAS" evidence="10">
    <location>
        <begin position="55"/>
        <end position="140"/>
    </location>
</feature>
<name>A0A212LE36_9HYPH</name>
<dbReference type="SUPFAM" id="SSF55874">
    <property type="entry name" value="ATPase domain of HSP90 chaperone/DNA topoisomerase II/histidine kinase"/>
    <property type="match status" value="1"/>
</dbReference>
<evidence type="ECO:0000256" key="3">
    <source>
        <dbReference type="ARBA" id="ARBA00021740"/>
    </source>
</evidence>
<evidence type="ECO:0000256" key="6">
    <source>
        <dbReference type="ARBA" id="ARBA00022741"/>
    </source>
</evidence>
<evidence type="ECO:0000313" key="11">
    <source>
        <dbReference type="EMBL" id="SCM75844.1"/>
    </source>
</evidence>
<dbReference type="CDD" id="cd00130">
    <property type="entry name" value="PAS"/>
    <property type="match status" value="1"/>
</dbReference>
<sequence length="493" mass="53039">MMRDSQEQALQSLIDDLRQRVAEAEETLSAIRDGSVDAVVVGGEGQDEVLVIGDDVSAFRNFMEAMEPGAVAVDSAGRLLYANARFRQIFCEDWDQLKGKSLSEILPGSAAQMVGKLISHDDHEAAPLSVSFLERGVERNYLVSARPVHLGTVRGFAVTFSDLTERVRAETAERAQRVANAIIASANEAVIVCDRTLTITHANFAAEALSTEKLVGARLDTAIPLKFPDATGILEVGELVESSLGGTPLRSIEAFAPMSPGAHDVLVSAAPLNISDDEPEGCVLTLVDLSQRKKDERQMHLLMRELDHRVKNTLALVLSISKRTAASEETLEGFQGAFSGRIEALAATHNLLAGASWESLSLRQIFGAEVLPYTETGSDRINIIGPDLNLYPRAAIALGLIFHELATNAIKYGALSGETGAINLEIHPRTDSPSIEVTWTERGGPPVKSFSRKGFGHTVIARSLSYSPHGGTTLEFEPTGVVCHIRIPSSDVA</sequence>
<keyword evidence="9" id="KW-0175">Coiled coil</keyword>
<keyword evidence="8" id="KW-0067">ATP-binding</keyword>
<dbReference type="EMBL" id="FMJD01000007">
    <property type="protein sequence ID" value="SCM75844.1"/>
    <property type="molecule type" value="Genomic_DNA"/>
</dbReference>
<dbReference type="RefSeq" id="WP_207765860.1">
    <property type="nucleotide sequence ID" value="NZ_LT608334.1"/>
</dbReference>
<dbReference type="AlphaFoldDB" id="A0A212LE36"/>
<proteinExistence type="predicted"/>
<protein>
    <recommendedName>
        <fullName evidence="3">Blue-light-activated histidine kinase</fullName>
        <ecNumber evidence="2">2.7.13.3</ecNumber>
    </recommendedName>
</protein>
<reference evidence="11" key="1">
    <citation type="submission" date="2016-08" db="EMBL/GenBank/DDBJ databases">
        <authorList>
            <person name="Seilhamer J.J."/>
        </authorList>
    </citation>
    <scope>NUCLEOTIDE SEQUENCE</scope>
    <source>
        <strain evidence="11">86</strain>
    </source>
</reference>
<keyword evidence="6" id="KW-0547">Nucleotide-binding</keyword>
<dbReference type="SMART" id="SM00911">
    <property type="entry name" value="HWE_HK"/>
    <property type="match status" value="1"/>
</dbReference>
<dbReference type="GO" id="GO:0004673">
    <property type="term" value="F:protein histidine kinase activity"/>
    <property type="evidence" value="ECO:0007669"/>
    <property type="project" value="UniProtKB-EC"/>
</dbReference>
<evidence type="ECO:0000256" key="7">
    <source>
        <dbReference type="ARBA" id="ARBA00022777"/>
    </source>
</evidence>
<evidence type="ECO:0000256" key="8">
    <source>
        <dbReference type="ARBA" id="ARBA00022840"/>
    </source>
</evidence>